<dbReference type="Gene3D" id="3.40.50.300">
    <property type="entry name" value="P-loop containing nucleotide triphosphate hydrolases"/>
    <property type="match status" value="1"/>
</dbReference>
<accession>A0A6A4X5T6</accession>
<dbReference type="PRINTS" id="PR00449">
    <property type="entry name" value="RASTRNSFRMNG"/>
</dbReference>
<dbReference type="SUPFAM" id="SSF52540">
    <property type="entry name" value="P-loop containing nucleoside triphosphate hydrolases"/>
    <property type="match status" value="1"/>
</dbReference>
<gene>
    <name evidence="13" type="primary">Rhou</name>
    <name evidence="13" type="ORF">FJT64_014974</name>
</gene>
<dbReference type="GO" id="GO:0001667">
    <property type="term" value="P:ameboidal-type cell migration"/>
    <property type="evidence" value="ECO:0007669"/>
    <property type="project" value="UniProtKB-ARBA"/>
</dbReference>
<evidence type="ECO:0000256" key="6">
    <source>
        <dbReference type="ARBA" id="ARBA00022741"/>
    </source>
</evidence>
<reference evidence="13 14" key="1">
    <citation type="submission" date="2019-07" db="EMBL/GenBank/DDBJ databases">
        <title>Draft genome assembly of a fouling barnacle, Amphibalanus amphitrite (Darwin, 1854): The first reference genome for Thecostraca.</title>
        <authorList>
            <person name="Kim W."/>
        </authorList>
    </citation>
    <scope>NUCLEOTIDE SEQUENCE [LARGE SCALE GENOMIC DNA]</scope>
    <source>
        <strain evidence="13">SNU_AA5</strain>
        <tissue evidence="13">Soma without cirri and trophi</tissue>
    </source>
</reference>
<keyword evidence="7" id="KW-0460">Magnesium</keyword>
<dbReference type="GO" id="GO:0007010">
    <property type="term" value="P:cytoskeleton organization"/>
    <property type="evidence" value="ECO:0007669"/>
    <property type="project" value="UniProtKB-ARBA"/>
</dbReference>
<keyword evidence="5" id="KW-0479">Metal-binding</keyword>
<evidence type="ECO:0000256" key="2">
    <source>
        <dbReference type="ARBA" id="ARBA00004342"/>
    </source>
</evidence>
<dbReference type="OrthoDB" id="8830751at2759"/>
<name>A0A6A4X5T6_AMPAM</name>
<protein>
    <submittedName>
        <fullName evidence="13">Rho-related GTP-binding protein RhoU</fullName>
    </submittedName>
</protein>
<keyword evidence="9" id="KW-0472">Membrane</keyword>
<keyword evidence="8" id="KW-0342">GTP-binding</keyword>
<sequence>MLIQTGASPPCSPVMAGKPPPPPERVKCVLVGDGAVGKTSMVVSYATNGYPSDYQPTTYDDYNVDVVVNGRPVKLQLCDTAGQEDFDWLRRVWYSDTDVFVACFSVVSPSSFQNVPQKWVREIREYHPQAAIVLVGTQSDLRSNVKVLIELDKYREVPVTEADARRLAHNIGADTYIECSALTQKNIKEVFDQCILSGLEARRRPPPPPPGHKKRRGWRRWLCM</sequence>
<evidence type="ECO:0000256" key="4">
    <source>
        <dbReference type="ARBA" id="ARBA00022553"/>
    </source>
</evidence>
<dbReference type="InterPro" id="IPR001806">
    <property type="entry name" value="Small_GTPase"/>
</dbReference>
<dbReference type="SMART" id="SM00174">
    <property type="entry name" value="RHO"/>
    <property type="match status" value="1"/>
</dbReference>
<dbReference type="PROSITE" id="PS51420">
    <property type="entry name" value="RHO"/>
    <property type="match status" value="1"/>
</dbReference>
<evidence type="ECO:0000256" key="8">
    <source>
        <dbReference type="ARBA" id="ARBA00023134"/>
    </source>
</evidence>
<evidence type="ECO:0000256" key="11">
    <source>
        <dbReference type="ARBA" id="ARBA00023288"/>
    </source>
</evidence>
<dbReference type="GO" id="GO:0005525">
    <property type="term" value="F:GTP binding"/>
    <property type="evidence" value="ECO:0007669"/>
    <property type="project" value="UniProtKB-KW"/>
</dbReference>
<dbReference type="GO" id="GO:0022603">
    <property type="term" value="P:regulation of anatomical structure morphogenesis"/>
    <property type="evidence" value="ECO:0007669"/>
    <property type="project" value="UniProtKB-ARBA"/>
</dbReference>
<dbReference type="GO" id="GO:0035099">
    <property type="term" value="P:hemocyte migration"/>
    <property type="evidence" value="ECO:0007669"/>
    <property type="project" value="UniProtKB-ARBA"/>
</dbReference>
<dbReference type="SMART" id="SM00175">
    <property type="entry name" value="RAB"/>
    <property type="match status" value="1"/>
</dbReference>
<dbReference type="AlphaFoldDB" id="A0A6A4X5T6"/>
<dbReference type="GO" id="GO:0046872">
    <property type="term" value="F:metal ion binding"/>
    <property type="evidence" value="ECO:0007669"/>
    <property type="project" value="UniProtKB-KW"/>
</dbReference>
<dbReference type="GO" id="GO:0035006">
    <property type="term" value="P:melanization defense response"/>
    <property type="evidence" value="ECO:0007669"/>
    <property type="project" value="UniProtKB-ARBA"/>
</dbReference>
<dbReference type="CDD" id="cd04130">
    <property type="entry name" value="Wrch_1"/>
    <property type="match status" value="1"/>
</dbReference>
<keyword evidence="10" id="KW-0564">Palmitate</keyword>
<evidence type="ECO:0000256" key="12">
    <source>
        <dbReference type="SAM" id="MobiDB-lite"/>
    </source>
</evidence>
<dbReference type="InterPro" id="IPR027417">
    <property type="entry name" value="P-loop_NTPase"/>
</dbReference>
<dbReference type="GO" id="GO:0005886">
    <property type="term" value="C:plasma membrane"/>
    <property type="evidence" value="ECO:0007669"/>
    <property type="project" value="UniProtKB-SubCell"/>
</dbReference>
<dbReference type="InterPro" id="IPR003578">
    <property type="entry name" value="Small_GTPase_Rho"/>
</dbReference>
<comment type="subcellular location">
    <subcellularLocation>
        <location evidence="2">Cell membrane</location>
        <topology evidence="2">Lipid-anchor</topology>
        <orientation evidence="2">Cytoplasmic side</orientation>
    </subcellularLocation>
</comment>
<dbReference type="NCBIfam" id="TIGR00231">
    <property type="entry name" value="small_GTP"/>
    <property type="match status" value="1"/>
</dbReference>
<evidence type="ECO:0000256" key="7">
    <source>
        <dbReference type="ARBA" id="ARBA00022842"/>
    </source>
</evidence>
<evidence type="ECO:0000256" key="9">
    <source>
        <dbReference type="ARBA" id="ARBA00023136"/>
    </source>
</evidence>
<feature type="region of interest" description="Disordered" evidence="12">
    <location>
        <begin position="1"/>
        <end position="21"/>
    </location>
</feature>
<keyword evidence="14" id="KW-1185">Reference proteome</keyword>
<comment type="cofactor">
    <cofactor evidence="1">
        <name>Mg(2+)</name>
        <dbReference type="ChEBI" id="CHEBI:18420"/>
    </cofactor>
</comment>
<dbReference type="EMBL" id="VIIS01000010">
    <property type="protein sequence ID" value="KAF0314637.1"/>
    <property type="molecule type" value="Genomic_DNA"/>
</dbReference>
<evidence type="ECO:0000256" key="3">
    <source>
        <dbReference type="ARBA" id="ARBA00022475"/>
    </source>
</evidence>
<organism evidence="13 14">
    <name type="scientific">Amphibalanus amphitrite</name>
    <name type="common">Striped barnacle</name>
    <name type="synonym">Balanus amphitrite</name>
    <dbReference type="NCBI Taxonomy" id="1232801"/>
    <lineage>
        <taxon>Eukaryota</taxon>
        <taxon>Metazoa</taxon>
        <taxon>Ecdysozoa</taxon>
        <taxon>Arthropoda</taxon>
        <taxon>Crustacea</taxon>
        <taxon>Multicrustacea</taxon>
        <taxon>Cirripedia</taxon>
        <taxon>Thoracica</taxon>
        <taxon>Thoracicalcarea</taxon>
        <taxon>Balanomorpha</taxon>
        <taxon>Balanoidea</taxon>
        <taxon>Balanidae</taxon>
        <taxon>Amphibalaninae</taxon>
        <taxon>Amphibalanus</taxon>
    </lineage>
</organism>
<evidence type="ECO:0000256" key="10">
    <source>
        <dbReference type="ARBA" id="ARBA00023139"/>
    </source>
</evidence>
<dbReference type="GO" id="GO:0003006">
    <property type="term" value="P:developmental process involved in reproduction"/>
    <property type="evidence" value="ECO:0007669"/>
    <property type="project" value="UniProtKB-ARBA"/>
</dbReference>
<comment type="caution">
    <text evidence="13">The sequence shown here is derived from an EMBL/GenBank/DDBJ whole genome shotgun (WGS) entry which is preliminary data.</text>
</comment>
<dbReference type="InterPro" id="IPR005225">
    <property type="entry name" value="Small_GTP-bd"/>
</dbReference>
<evidence type="ECO:0000313" key="14">
    <source>
        <dbReference type="Proteomes" id="UP000440578"/>
    </source>
</evidence>
<evidence type="ECO:0000256" key="1">
    <source>
        <dbReference type="ARBA" id="ARBA00001946"/>
    </source>
</evidence>
<keyword evidence="3" id="KW-1003">Cell membrane</keyword>
<evidence type="ECO:0000313" key="13">
    <source>
        <dbReference type="EMBL" id="KAF0314637.1"/>
    </source>
</evidence>
<keyword evidence="11" id="KW-0449">Lipoprotein</keyword>
<keyword evidence="4" id="KW-0597">Phosphoprotein</keyword>
<dbReference type="GO" id="GO:0007264">
    <property type="term" value="P:small GTPase-mediated signal transduction"/>
    <property type="evidence" value="ECO:0007669"/>
    <property type="project" value="InterPro"/>
</dbReference>
<keyword evidence="6" id="KW-0547">Nucleotide-binding</keyword>
<dbReference type="Proteomes" id="UP000440578">
    <property type="component" value="Unassembled WGS sequence"/>
</dbReference>
<dbReference type="SMART" id="SM00173">
    <property type="entry name" value="RAS"/>
    <property type="match status" value="1"/>
</dbReference>
<dbReference type="FunFam" id="3.40.50.300:FF:000561">
    <property type="entry name" value="rho-related GTP-binding protein RhoV"/>
    <property type="match status" value="1"/>
</dbReference>
<dbReference type="GO" id="GO:0003924">
    <property type="term" value="F:GTPase activity"/>
    <property type="evidence" value="ECO:0007669"/>
    <property type="project" value="InterPro"/>
</dbReference>
<proteinExistence type="predicted"/>
<dbReference type="GO" id="GO:0022412">
    <property type="term" value="P:cellular process involved in reproduction in multicellular organism"/>
    <property type="evidence" value="ECO:0007669"/>
    <property type="project" value="UniProtKB-ARBA"/>
</dbReference>
<evidence type="ECO:0000256" key="5">
    <source>
        <dbReference type="ARBA" id="ARBA00022723"/>
    </source>
</evidence>
<dbReference type="PROSITE" id="PS51421">
    <property type="entry name" value="RAS"/>
    <property type="match status" value="1"/>
</dbReference>
<dbReference type="PROSITE" id="PS51419">
    <property type="entry name" value="RAB"/>
    <property type="match status" value="1"/>
</dbReference>
<dbReference type="PANTHER" id="PTHR24072">
    <property type="entry name" value="RHO FAMILY GTPASE"/>
    <property type="match status" value="1"/>
</dbReference>
<dbReference type="Pfam" id="PF00071">
    <property type="entry name" value="Ras"/>
    <property type="match status" value="1"/>
</dbReference>